<evidence type="ECO:0000313" key="2">
    <source>
        <dbReference type="Proteomes" id="UP000789901"/>
    </source>
</evidence>
<protein>
    <submittedName>
        <fullName evidence="1">24290_t:CDS:1</fullName>
    </submittedName>
</protein>
<dbReference type="Proteomes" id="UP000789901">
    <property type="component" value="Unassembled WGS sequence"/>
</dbReference>
<name>A0ABN7VNS5_GIGMA</name>
<dbReference type="EMBL" id="CAJVQB010017784">
    <property type="protein sequence ID" value="CAG8785457.1"/>
    <property type="molecule type" value="Genomic_DNA"/>
</dbReference>
<accession>A0ABN7VNS5</accession>
<organism evidence="1 2">
    <name type="scientific">Gigaspora margarita</name>
    <dbReference type="NCBI Taxonomy" id="4874"/>
    <lineage>
        <taxon>Eukaryota</taxon>
        <taxon>Fungi</taxon>
        <taxon>Fungi incertae sedis</taxon>
        <taxon>Mucoromycota</taxon>
        <taxon>Glomeromycotina</taxon>
        <taxon>Glomeromycetes</taxon>
        <taxon>Diversisporales</taxon>
        <taxon>Gigasporaceae</taxon>
        <taxon>Gigaspora</taxon>
    </lineage>
</organism>
<keyword evidence="2" id="KW-1185">Reference proteome</keyword>
<reference evidence="1 2" key="1">
    <citation type="submission" date="2021-06" db="EMBL/GenBank/DDBJ databases">
        <authorList>
            <person name="Kallberg Y."/>
            <person name="Tangrot J."/>
            <person name="Rosling A."/>
        </authorList>
    </citation>
    <scope>NUCLEOTIDE SEQUENCE [LARGE SCALE GENOMIC DNA]</scope>
    <source>
        <strain evidence="1 2">120-4 pot B 10/14</strain>
    </source>
</reference>
<sequence length="83" mass="8961">MSTRDKNDAETSIKVFNNTSNKKAKVKDIRGGRMSEVGFGCTLIPFEVVKGKKRGTQYKVNNSTSVSNCSITLLMFTGSPGPG</sequence>
<evidence type="ECO:0000313" key="1">
    <source>
        <dbReference type="EMBL" id="CAG8785457.1"/>
    </source>
</evidence>
<proteinExistence type="predicted"/>
<comment type="caution">
    <text evidence="1">The sequence shown here is derived from an EMBL/GenBank/DDBJ whole genome shotgun (WGS) entry which is preliminary data.</text>
</comment>
<gene>
    <name evidence="1" type="ORF">GMARGA_LOCUS20359</name>
</gene>